<evidence type="ECO:0000256" key="4">
    <source>
        <dbReference type="ARBA" id="ARBA00024746"/>
    </source>
</evidence>
<dbReference type="InterPro" id="IPR025963">
    <property type="entry name" value="FLgD_Tudor"/>
</dbReference>
<reference evidence="8 9" key="1">
    <citation type="submission" date="2023-09" db="EMBL/GenBank/DDBJ databases">
        <authorList>
            <person name="Rey-Velasco X."/>
        </authorList>
    </citation>
    <scope>NUCLEOTIDE SEQUENCE [LARGE SCALE GENOMIC DNA]</scope>
    <source>
        <strain evidence="8 9">F394</strain>
    </source>
</reference>
<keyword evidence="9" id="KW-1185">Reference proteome</keyword>
<dbReference type="Pfam" id="PF03963">
    <property type="entry name" value="FlgD"/>
    <property type="match status" value="1"/>
</dbReference>
<dbReference type="EMBL" id="JAVRHT010000026">
    <property type="protein sequence ID" value="MDT0632367.1"/>
    <property type="molecule type" value="Genomic_DNA"/>
</dbReference>
<evidence type="ECO:0000313" key="8">
    <source>
        <dbReference type="EMBL" id="MDT0632367.1"/>
    </source>
</evidence>
<evidence type="ECO:0000259" key="6">
    <source>
        <dbReference type="Pfam" id="PF13860"/>
    </source>
</evidence>
<gene>
    <name evidence="8" type="ORF">RM540_11465</name>
</gene>
<evidence type="ECO:0000313" key="9">
    <source>
        <dbReference type="Proteomes" id="UP001267426"/>
    </source>
</evidence>
<evidence type="ECO:0000256" key="5">
    <source>
        <dbReference type="RuleBase" id="RU362076"/>
    </source>
</evidence>
<name>A0ABU3BSU7_9BACT</name>
<accession>A0ABU3BSU7</accession>
<proteinExistence type="inferred from homology"/>
<evidence type="ECO:0000256" key="2">
    <source>
        <dbReference type="ARBA" id="ARBA00016013"/>
    </source>
</evidence>
<protein>
    <recommendedName>
        <fullName evidence="2 5">Basal-body rod modification protein FlgD</fullName>
    </recommendedName>
</protein>
<feature type="domain" description="FlgD/Vpr Ig-like" evidence="6">
    <location>
        <begin position="122"/>
        <end position="196"/>
    </location>
</feature>
<sequence>MTTSPIPSAPPDTGAVFSSAEKSLDRDAFLQLLVTQLSNQDPLNPQEGHEFAAQLAQFTSVEQLTSIGQTLGAQSETLAELAAGLDDAALRQGELADSLTKRGDLTSAASLIGKTVEAQGNRAVWDGQAPATVGVTLERPAAYVRVVVRDAAGQPVRALQLGHLGAGRNTAAWDGLDDAGRPAAPGAYSFTVEATDPAGDPVEATPFTQGRVDRVTIEADGVRFWIGSHGVPMNDLLSLVG</sequence>
<dbReference type="Pfam" id="PF13861">
    <property type="entry name" value="FLgD_tudor"/>
    <property type="match status" value="1"/>
</dbReference>
<evidence type="ECO:0000256" key="3">
    <source>
        <dbReference type="ARBA" id="ARBA00022795"/>
    </source>
</evidence>
<dbReference type="Pfam" id="PF13860">
    <property type="entry name" value="FlgD_ig"/>
    <property type="match status" value="1"/>
</dbReference>
<dbReference type="RefSeq" id="WP_311664193.1">
    <property type="nucleotide sequence ID" value="NZ_JAVRHT010000026.1"/>
</dbReference>
<evidence type="ECO:0000259" key="7">
    <source>
        <dbReference type="Pfam" id="PF13861"/>
    </source>
</evidence>
<dbReference type="Gene3D" id="2.60.40.4070">
    <property type="match status" value="1"/>
</dbReference>
<feature type="domain" description="FlgD Tudor-like" evidence="7">
    <location>
        <begin position="106"/>
        <end position="235"/>
    </location>
</feature>
<dbReference type="Proteomes" id="UP001267426">
    <property type="component" value="Unassembled WGS sequence"/>
</dbReference>
<comment type="similarity">
    <text evidence="1 5">Belongs to the FlgD family.</text>
</comment>
<comment type="function">
    <text evidence="4 5">Required for flagellar hook formation. May act as a scaffolding protein.</text>
</comment>
<organism evidence="8 9">
    <name type="scientific">Rubrivirga litoralis</name>
    <dbReference type="NCBI Taxonomy" id="3075598"/>
    <lineage>
        <taxon>Bacteria</taxon>
        <taxon>Pseudomonadati</taxon>
        <taxon>Rhodothermota</taxon>
        <taxon>Rhodothermia</taxon>
        <taxon>Rhodothermales</taxon>
        <taxon>Rubricoccaceae</taxon>
        <taxon>Rubrivirga</taxon>
    </lineage>
</organism>
<dbReference type="InterPro" id="IPR005648">
    <property type="entry name" value="FlgD"/>
</dbReference>
<keyword evidence="3 5" id="KW-1005">Bacterial flagellum biogenesis</keyword>
<comment type="caution">
    <text evidence="8">The sequence shown here is derived from an EMBL/GenBank/DDBJ whole genome shotgun (WGS) entry which is preliminary data.</text>
</comment>
<dbReference type="Gene3D" id="2.30.30.910">
    <property type="match status" value="1"/>
</dbReference>
<evidence type="ECO:0000256" key="1">
    <source>
        <dbReference type="ARBA" id="ARBA00010577"/>
    </source>
</evidence>
<dbReference type="InterPro" id="IPR025965">
    <property type="entry name" value="FlgD/Vpr_Ig-like"/>
</dbReference>